<dbReference type="Pfam" id="PF05368">
    <property type="entry name" value="NmrA"/>
    <property type="match status" value="1"/>
</dbReference>
<accession>A0A1W2EG85</accession>
<dbReference type="RefSeq" id="WP_084428623.1">
    <property type="nucleotide sequence ID" value="NZ_FWXV01000003.1"/>
</dbReference>
<dbReference type="EMBL" id="FWXV01000003">
    <property type="protein sequence ID" value="SMD08442.1"/>
    <property type="molecule type" value="Genomic_DNA"/>
</dbReference>
<evidence type="ECO:0000259" key="1">
    <source>
        <dbReference type="Pfam" id="PF05368"/>
    </source>
</evidence>
<dbReference type="Gene3D" id="3.40.50.720">
    <property type="entry name" value="NAD(P)-binding Rossmann-like Domain"/>
    <property type="match status" value="1"/>
</dbReference>
<keyword evidence="3" id="KW-1185">Reference proteome</keyword>
<dbReference type="InterPro" id="IPR008030">
    <property type="entry name" value="NmrA-like"/>
</dbReference>
<dbReference type="InterPro" id="IPR036291">
    <property type="entry name" value="NAD(P)-bd_dom_sf"/>
</dbReference>
<dbReference type="OrthoDB" id="3250520at2"/>
<evidence type="ECO:0000313" key="3">
    <source>
        <dbReference type="Proteomes" id="UP000192674"/>
    </source>
</evidence>
<proteinExistence type="predicted"/>
<dbReference type="AlphaFoldDB" id="A0A1W2EG85"/>
<organism evidence="2 3">
    <name type="scientific">Kibdelosporangium aridum</name>
    <dbReference type="NCBI Taxonomy" id="2030"/>
    <lineage>
        <taxon>Bacteria</taxon>
        <taxon>Bacillati</taxon>
        <taxon>Actinomycetota</taxon>
        <taxon>Actinomycetes</taxon>
        <taxon>Pseudonocardiales</taxon>
        <taxon>Pseudonocardiaceae</taxon>
        <taxon>Kibdelosporangium</taxon>
    </lineage>
</organism>
<evidence type="ECO:0000313" key="2">
    <source>
        <dbReference type="EMBL" id="SMD08442.1"/>
    </source>
</evidence>
<dbReference type="Proteomes" id="UP000192674">
    <property type="component" value="Unassembled WGS sequence"/>
</dbReference>
<dbReference type="SUPFAM" id="SSF51735">
    <property type="entry name" value="NAD(P)-binding Rossmann-fold domains"/>
    <property type="match status" value="1"/>
</dbReference>
<sequence length="272" mass="29268">MSDKTTLVLGGTGKTGTRVTARLEALGVQVRIGSRTAAQPPFDWDDRGTWGPVLDGVDKVYVVYSPEIAFPGAAETIADFCAAAVDAGVQRLVLLSGRGDEVHAGGSEQAVRESGAEWTILQAAWFNQNFSESFMLEPVRHGVIELPASDVAEPFIDAEDIADVAVAALTTDHHLGQTYELSGPRLLTFGDAAAEIGAATGKEVSYVPMTFVEYAQMLRQHGLPLAYVEMFRKVLDGRNSYLSDGVQRALGREPRDFGDYARKTAETGIWSG</sequence>
<dbReference type="InterPro" id="IPR051604">
    <property type="entry name" value="Ergot_Alk_Oxidoreductase"/>
</dbReference>
<gene>
    <name evidence="2" type="ORF">SAMN05661093_04318</name>
</gene>
<dbReference type="PANTHER" id="PTHR43162">
    <property type="match status" value="1"/>
</dbReference>
<name>A0A1W2EG85_KIBAR</name>
<dbReference type="PANTHER" id="PTHR43162:SF1">
    <property type="entry name" value="PRESTALK A DIFFERENTIATION PROTEIN A"/>
    <property type="match status" value="1"/>
</dbReference>
<protein>
    <submittedName>
        <fullName evidence="2">Uncharacterized conserved protein YbjT, contains NAD(P)-binding and DUF2867 domains</fullName>
    </submittedName>
</protein>
<feature type="domain" description="NmrA-like" evidence="1">
    <location>
        <begin position="3"/>
        <end position="243"/>
    </location>
</feature>
<reference evidence="2 3" key="1">
    <citation type="submission" date="2017-04" db="EMBL/GenBank/DDBJ databases">
        <authorList>
            <person name="Afonso C.L."/>
            <person name="Miller P.J."/>
            <person name="Scott M.A."/>
            <person name="Spackman E."/>
            <person name="Goraichik I."/>
            <person name="Dimitrov K.M."/>
            <person name="Suarez D.L."/>
            <person name="Swayne D.E."/>
        </authorList>
    </citation>
    <scope>NUCLEOTIDE SEQUENCE [LARGE SCALE GENOMIC DNA]</scope>
    <source>
        <strain evidence="2 3">DSM 43828</strain>
    </source>
</reference>
<dbReference type="Gene3D" id="3.90.25.10">
    <property type="entry name" value="UDP-galactose 4-epimerase, domain 1"/>
    <property type="match status" value="1"/>
</dbReference>